<keyword evidence="1" id="KW-0472">Membrane</keyword>
<reference evidence="3" key="1">
    <citation type="submission" date="2020-01" db="EMBL/GenBank/DDBJ databases">
        <authorList>
            <consortium name="DOE Joint Genome Institute"/>
            <person name="Haridas S."/>
            <person name="Albert R."/>
            <person name="Binder M."/>
            <person name="Bloem J."/>
            <person name="Labutti K."/>
            <person name="Salamov A."/>
            <person name="Andreopoulos B."/>
            <person name="Baker S.E."/>
            <person name="Barry K."/>
            <person name="Bills G."/>
            <person name="Bluhm B.H."/>
            <person name="Cannon C."/>
            <person name="Castanera R."/>
            <person name="Culley D.E."/>
            <person name="Daum C."/>
            <person name="Ezra D."/>
            <person name="Gonzalez J.B."/>
            <person name="Henrissat B."/>
            <person name="Kuo A."/>
            <person name="Liang C."/>
            <person name="Lipzen A."/>
            <person name="Lutzoni F."/>
            <person name="Magnuson J."/>
            <person name="Mondo S."/>
            <person name="Nolan M."/>
            <person name="Ohm R."/>
            <person name="Pangilinan J."/>
            <person name="Park H.-J."/>
            <person name="Ramirez L."/>
            <person name="Alfaro M."/>
            <person name="Sun H."/>
            <person name="Tritt A."/>
            <person name="Yoshinaga Y."/>
            <person name="Zwiers L.-H."/>
            <person name="Turgeon B.G."/>
            <person name="Goodwin S.B."/>
            <person name="Spatafora J.W."/>
            <person name="Crous P.W."/>
            <person name="Grigoriev I.V."/>
        </authorList>
    </citation>
    <scope>NUCLEOTIDE SEQUENCE</scope>
    <source>
        <strain evidence="3">CBS 342.82</strain>
    </source>
</reference>
<protein>
    <submittedName>
        <fullName evidence="3">Uncharacterized protein</fullName>
    </submittedName>
</protein>
<evidence type="ECO:0000313" key="3">
    <source>
        <dbReference type="RefSeq" id="XP_033458390.1"/>
    </source>
</evidence>
<name>A0A6J3M1H9_9PEZI</name>
<dbReference type="AlphaFoldDB" id="A0A6J3M1H9"/>
<dbReference type="RefSeq" id="XP_033458390.1">
    <property type="nucleotide sequence ID" value="XM_033607746.1"/>
</dbReference>
<feature type="transmembrane region" description="Helical" evidence="1">
    <location>
        <begin position="6"/>
        <end position="27"/>
    </location>
</feature>
<reference evidence="3" key="2">
    <citation type="submission" date="2020-04" db="EMBL/GenBank/DDBJ databases">
        <authorList>
            <consortium name="NCBI Genome Project"/>
        </authorList>
    </citation>
    <scope>NUCLEOTIDE SEQUENCE</scope>
    <source>
        <strain evidence="3">CBS 342.82</strain>
    </source>
</reference>
<sequence>MSTLDVNLTVLLIVVGAAASVLLAYAFTHVFWRPIPQESAVSKSEEELSQVQYMRQVRLRNLDILADSLGHPRDKRTTHDMV</sequence>
<gene>
    <name evidence="3" type="ORF">K489DRAFT_410841</name>
</gene>
<evidence type="ECO:0000256" key="1">
    <source>
        <dbReference type="SAM" id="Phobius"/>
    </source>
</evidence>
<dbReference type="GeneID" id="54365545"/>
<evidence type="ECO:0000313" key="2">
    <source>
        <dbReference type="Proteomes" id="UP000504637"/>
    </source>
</evidence>
<organism evidence="3">
    <name type="scientific">Dissoconium aciculare CBS 342.82</name>
    <dbReference type="NCBI Taxonomy" id="1314786"/>
    <lineage>
        <taxon>Eukaryota</taxon>
        <taxon>Fungi</taxon>
        <taxon>Dikarya</taxon>
        <taxon>Ascomycota</taxon>
        <taxon>Pezizomycotina</taxon>
        <taxon>Dothideomycetes</taxon>
        <taxon>Dothideomycetidae</taxon>
        <taxon>Mycosphaerellales</taxon>
        <taxon>Dissoconiaceae</taxon>
        <taxon>Dissoconium</taxon>
    </lineage>
</organism>
<keyword evidence="2" id="KW-1185">Reference proteome</keyword>
<accession>A0A6J3M1H9</accession>
<dbReference type="OrthoDB" id="4159814at2759"/>
<keyword evidence="1" id="KW-0812">Transmembrane</keyword>
<keyword evidence="1" id="KW-1133">Transmembrane helix</keyword>
<proteinExistence type="predicted"/>
<reference evidence="3" key="3">
    <citation type="submission" date="2025-08" db="UniProtKB">
        <authorList>
            <consortium name="RefSeq"/>
        </authorList>
    </citation>
    <scope>IDENTIFICATION</scope>
    <source>
        <strain evidence="3">CBS 342.82</strain>
    </source>
</reference>
<dbReference type="Proteomes" id="UP000504637">
    <property type="component" value="Unplaced"/>
</dbReference>